<dbReference type="KEGG" id="lnu:N7U66_02950"/>
<protein>
    <submittedName>
        <fullName evidence="1">Uncharacterized protein</fullName>
    </submittedName>
</protein>
<dbReference type="Proteomes" id="UP001164705">
    <property type="component" value="Chromosome"/>
</dbReference>
<evidence type="ECO:0000313" key="1">
    <source>
        <dbReference type="EMBL" id="WAC02657.1"/>
    </source>
</evidence>
<dbReference type="RefSeq" id="WP_267677255.1">
    <property type="nucleotide sequence ID" value="NZ_CP113088.1"/>
</dbReference>
<proteinExistence type="predicted"/>
<reference evidence="1" key="1">
    <citation type="submission" date="2022-11" db="EMBL/GenBank/DDBJ databases">
        <title>Lacinutrix neustonica HL-RS19T sp. nov., isolated from the surface microlayer sample of brackish Lake Shihwa.</title>
        <authorList>
            <person name="Choi J.Y."/>
            <person name="Hwang C.Y."/>
        </authorList>
    </citation>
    <scope>NUCLEOTIDE SEQUENCE</scope>
    <source>
        <strain evidence="1">HL-RS19</strain>
    </source>
</reference>
<dbReference type="AlphaFoldDB" id="A0A9E8SEF2"/>
<gene>
    <name evidence="1" type="ORF">N7U66_02950</name>
</gene>
<dbReference type="EMBL" id="CP113088">
    <property type="protein sequence ID" value="WAC02657.1"/>
    <property type="molecule type" value="Genomic_DNA"/>
</dbReference>
<keyword evidence="2" id="KW-1185">Reference proteome</keyword>
<accession>A0A9E8SEF2</accession>
<evidence type="ECO:0000313" key="2">
    <source>
        <dbReference type="Proteomes" id="UP001164705"/>
    </source>
</evidence>
<name>A0A9E8SEF2_9FLAO</name>
<sequence length="86" mass="10119">MDDEDFIALHEFILEMANVDFYLTEHYLDEEIVLKPKKIETQTPVQLAIEIDENNEVKIGAIPPMYYVETTFMPVFHNIKLTIETE</sequence>
<organism evidence="1 2">
    <name type="scientific">Lacinutrix neustonica</name>
    <dbReference type="NCBI Taxonomy" id="2980107"/>
    <lineage>
        <taxon>Bacteria</taxon>
        <taxon>Pseudomonadati</taxon>
        <taxon>Bacteroidota</taxon>
        <taxon>Flavobacteriia</taxon>
        <taxon>Flavobacteriales</taxon>
        <taxon>Flavobacteriaceae</taxon>
        <taxon>Lacinutrix</taxon>
    </lineage>
</organism>